<dbReference type="GO" id="GO:0005524">
    <property type="term" value="F:ATP binding"/>
    <property type="evidence" value="ECO:0007669"/>
    <property type="project" value="UniProtKB-KW"/>
</dbReference>
<feature type="domain" description="Methionyl/Valyl/Leucyl/Isoleucyl-tRNA synthetase anticodon-binding" evidence="12">
    <location>
        <begin position="776"/>
        <end position="930"/>
    </location>
</feature>
<dbReference type="Pfam" id="PF08264">
    <property type="entry name" value="Anticodon_1"/>
    <property type="match status" value="1"/>
</dbReference>
<reference evidence="13" key="1">
    <citation type="submission" date="2020-11" db="EMBL/GenBank/DDBJ databases">
        <authorList>
            <consortium name="DOE Joint Genome Institute"/>
            <person name="Ahrendt S."/>
            <person name="Riley R."/>
            <person name="Andreopoulos W."/>
            <person name="Labutti K."/>
            <person name="Pangilinan J."/>
            <person name="Ruiz-Duenas F.J."/>
            <person name="Barrasa J.M."/>
            <person name="Sanchez-Garcia M."/>
            <person name="Camarero S."/>
            <person name="Miyauchi S."/>
            <person name="Serrano A."/>
            <person name="Linde D."/>
            <person name="Babiker R."/>
            <person name="Drula E."/>
            <person name="Ayuso-Fernandez I."/>
            <person name="Pacheco R."/>
            <person name="Padilla G."/>
            <person name="Ferreira P."/>
            <person name="Barriuso J."/>
            <person name="Kellner H."/>
            <person name="Castanera R."/>
            <person name="Alfaro M."/>
            <person name="Ramirez L."/>
            <person name="Pisabarro A.G."/>
            <person name="Kuo A."/>
            <person name="Tritt A."/>
            <person name="Lipzen A."/>
            <person name="He G."/>
            <person name="Yan M."/>
            <person name="Ng V."/>
            <person name="Cullen D."/>
            <person name="Martin F."/>
            <person name="Rosso M.-N."/>
            <person name="Henrissat B."/>
            <person name="Hibbett D."/>
            <person name="Martinez A.T."/>
            <person name="Grigoriev I.V."/>
        </authorList>
    </citation>
    <scope>NUCLEOTIDE SEQUENCE</scope>
    <source>
        <strain evidence="13">MF-IS2</strain>
    </source>
</reference>
<keyword evidence="5 10" id="KW-0547">Nucleotide-binding</keyword>
<dbReference type="InterPro" id="IPR009008">
    <property type="entry name" value="Val/Leu/Ile-tRNA-synth_edit"/>
</dbReference>
<evidence type="ECO:0000313" key="13">
    <source>
        <dbReference type="EMBL" id="KAF9447135.1"/>
    </source>
</evidence>
<dbReference type="EC" id="6.1.1.5" evidence="2"/>
<dbReference type="OrthoDB" id="10264412at2759"/>
<dbReference type="Gene3D" id="1.10.730.20">
    <property type="match status" value="1"/>
</dbReference>
<keyword evidence="7 10" id="KW-0648">Protein biosynthesis</keyword>
<dbReference type="InterPro" id="IPR001412">
    <property type="entry name" value="aa-tRNA-synth_I_CS"/>
</dbReference>
<organism evidence="13 14">
    <name type="scientific">Macrolepiota fuliginosa MF-IS2</name>
    <dbReference type="NCBI Taxonomy" id="1400762"/>
    <lineage>
        <taxon>Eukaryota</taxon>
        <taxon>Fungi</taxon>
        <taxon>Dikarya</taxon>
        <taxon>Basidiomycota</taxon>
        <taxon>Agaricomycotina</taxon>
        <taxon>Agaricomycetes</taxon>
        <taxon>Agaricomycetidae</taxon>
        <taxon>Agaricales</taxon>
        <taxon>Agaricineae</taxon>
        <taxon>Agaricaceae</taxon>
        <taxon>Macrolepiota</taxon>
    </lineage>
</organism>
<dbReference type="InterPro" id="IPR002300">
    <property type="entry name" value="aa-tRNA-synth_Ia"/>
</dbReference>
<feature type="domain" description="Aminoacyl-tRNA synthetase class Ia" evidence="11">
    <location>
        <begin position="67"/>
        <end position="729"/>
    </location>
</feature>
<dbReference type="PRINTS" id="PR00984">
    <property type="entry name" value="TRNASYNTHILE"/>
</dbReference>
<dbReference type="EMBL" id="MU151213">
    <property type="protein sequence ID" value="KAF9447135.1"/>
    <property type="molecule type" value="Genomic_DNA"/>
</dbReference>
<dbReference type="SUPFAM" id="SSF52374">
    <property type="entry name" value="Nucleotidylyl transferase"/>
    <property type="match status" value="1"/>
</dbReference>
<evidence type="ECO:0000256" key="2">
    <source>
        <dbReference type="ARBA" id="ARBA00013165"/>
    </source>
</evidence>
<dbReference type="PANTHER" id="PTHR42765">
    <property type="entry name" value="SOLEUCYL-TRNA SYNTHETASE"/>
    <property type="match status" value="1"/>
</dbReference>
<gene>
    <name evidence="13" type="ORF">P691DRAFT_731948</name>
</gene>
<evidence type="ECO:0000256" key="7">
    <source>
        <dbReference type="ARBA" id="ARBA00022917"/>
    </source>
</evidence>
<dbReference type="InterPro" id="IPR013155">
    <property type="entry name" value="M/V/L/I-tRNA-synth_anticd-bd"/>
</dbReference>
<dbReference type="AlphaFoldDB" id="A0A9P5XAK9"/>
<keyword evidence="14" id="KW-1185">Reference proteome</keyword>
<evidence type="ECO:0000313" key="14">
    <source>
        <dbReference type="Proteomes" id="UP000807342"/>
    </source>
</evidence>
<keyword evidence="4 10" id="KW-0436">Ligase</keyword>
<dbReference type="GO" id="GO:0004822">
    <property type="term" value="F:isoleucine-tRNA ligase activity"/>
    <property type="evidence" value="ECO:0007669"/>
    <property type="project" value="UniProtKB-EC"/>
</dbReference>
<evidence type="ECO:0000256" key="4">
    <source>
        <dbReference type="ARBA" id="ARBA00022598"/>
    </source>
</evidence>
<dbReference type="SUPFAM" id="SSF47323">
    <property type="entry name" value="Anticodon-binding domain of a subclass of class I aminoacyl-tRNA synthetases"/>
    <property type="match status" value="1"/>
</dbReference>
<dbReference type="FunFam" id="3.40.50.620:FF:000092">
    <property type="entry name" value="Isoleucine--tRNA ligase"/>
    <property type="match status" value="1"/>
</dbReference>
<evidence type="ECO:0000256" key="9">
    <source>
        <dbReference type="ARBA" id="ARBA00032665"/>
    </source>
</evidence>
<dbReference type="CDD" id="cd07960">
    <property type="entry name" value="Anticodon_Ia_Ile_BEm"/>
    <property type="match status" value="1"/>
</dbReference>
<keyword evidence="6 10" id="KW-0067">ATP-binding</keyword>
<name>A0A9P5XAK9_9AGAR</name>
<dbReference type="InterPro" id="IPR050081">
    <property type="entry name" value="Ile-tRNA_ligase"/>
</dbReference>
<evidence type="ECO:0000256" key="3">
    <source>
        <dbReference type="ARBA" id="ARBA00022490"/>
    </source>
</evidence>
<evidence type="ECO:0000256" key="5">
    <source>
        <dbReference type="ARBA" id="ARBA00022741"/>
    </source>
</evidence>
<proteinExistence type="inferred from homology"/>
<dbReference type="Gene3D" id="3.40.50.620">
    <property type="entry name" value="HUPs"/>
    <property type="match status" value="2"/>
</dbReference>
<evidence type="ECO:0000259" key="12">
    <source>
        <dbReference type="Pfam" id="PF08264"/>
    </source>
</evidence>
<evidence type="ECO:0000256" key="10">
    <source>
        <dbReference type="RuleBase" id="RU363035"/>
    </source>
</evidence>
<dbReference type="GO" id="GO:0032543">
    <property type="term" value="P:mitochondrial translation"/>
    <property type="evidence" value="ECO:0007669"/>
    <property type="project" value="TreeGrafter"/>
</dbReference>
<comment type="similarity">
    <text evidence="1 10">Belongs to the class-I aminoacyl-tRNA synthetase family.</text>
</comment>
<dbReference type="GO" id="GO:0005739">
    <property type="term" value="C:mitochondrion"/>
    <property type="evidence" value="ECO:0007669"/>
    <property type="project" value="TreeGrafter"/>
</dbReference>
<accession>A0A9P5XAK9</accession>
<dbReference type="Gene3D" id="3.90.740.10">
    <property type="entry name" value="Valyl/Leucyl/Isoleucyl-tRNA synthetase, editing domain"/>
    <property type="match status" value="1"/>
</dbReference>
<dbReference type="InterPro" id="IPR009080">
    <property type="entry name" value="tRNAsynth_Ia_anticodon-bd"/>
</dbReference>
<evidence type="ECO:0000259" key="11">
    <source>
        <dbReference type="Pfam" id="PF00133"/>
    </source>
</evidence>
<dbReference type="PROSITE" id="PS00178">
    <property type="entry name" value="AA_TRNA_LIGASE_I"/>
    <property type="match status" value="1"/>
</dbReference>
<comment type="caution">
    <text evidence="13">The sequence shown here is derived from an EMBL/GenBank/DDBJ whole genome shotgun (WGS) entry which is preliminary data.</text>
</comment>
<evidence type="ECO:0000256" key="1">
    <source>
        <dbReference type="ARBA" id="ARBA00005594"/>
    </source>
</evidence>
<evidence type="ECO:0000256" key="6">
    <source>
        <dbReference type="ARBA" id="ARBA00022840"/>
    </source>
</evidence>
<evidence type="ECO:0000256" key="8">
    <source>
        <dbReference type="ARBA" id="ARBA00023146"/>
    </source>
</evidence>
<keyword evidence="8 10" id="KW-0030">Aminoacyl-tRNA synthetase</keyword>
<dbReference type="GO" id="GO:0000049">
    <property type="term" value="F:tRNA binding"/>
    <property type="evidence" value="ECO:0007669"/>
    <property type="project" value="InterPro"/>
</dbReference>
<sequence length="1048" mass="118037">MTIRTLCPLTTSARSKLWPLLYNRLYSSSQPDTKAFSKTLLLPKTIFPLWTDPSKSEEPFRKRTTEELYRWQWKHKQGPLFVLHDGPPYANGNLHMGHALNKILKDIITRSQMLLGKKVNYIPGWDCHGLPIENKALQELGKDSRSVDPAMIRQAANATALREIASQKKQFWSLGVMADWDSKEATYRTLDHKYEMRQLRIFQKMVERGLIYRHYRPVHFSPSSRSALAEAELVYKDDHVSHSVFVTFDLAKGVTVKNEELQTLLARDEPIRLLVWTTTPWTLTSNMGIAVNSEHEYVAVRARSEEPPVRGLVIISKERLDALEEVLGEVEVVAGFTGSELVDLPYIPIFSSLMAQTNMKIIPAPHVTSESGTGLVHCAPAHGAEDYHSFRALNMLSSSDTIVCHVDGEGKFSSDVADVLGSEVAKQVEGKEVLEDGSKGVVDILKRLDRLVKIKRIKHRYPYDWKTNKPIIVTATSQWFANLDEIKDAALDALWEVSFYPPQSRNRLESFIHSRSEWCISRQRVWGVPIPSLHCIPTDTAYLDSTTLTHILSVLEEKGVAHWWTGPVEDFIPPSLLASTGTESTDVAQTWRKGTDTMDVWFDSGTSWSMLRELGAEHNERDFLADVCLEGSDQHRGWFQSQLLTKVGSSSTPHSNQTSPISRSPYRDLITHGMVLDETGKKMSKSLGNIMSPMTIINGGKDKKKDPVYGADVLRLWAATVEYWRDMAIGPKVLSQAAESMRKVRNSTRFLLGNLGDGAALKEVERVPQHELDLAERYVMHELYTLQQVALDGYATYNFPKVMSALGHFANITLSSLYFDITKDCLYANSPASLERRAVVTVLEQILDTMTAIYAPILPHLAEEVHAIRYPKSEDSFFAQDWKPLGKEWEDKEAYNEMKDLLKIRNVVLSLLEQARGDKHIKSSLEAEVDIIIPNITTPTHISDGEGAARSKHMPLLALLEKRKSFLKTLFITSDAQLISEGSLGTSTSTPEWVYTSTISGLGTEDPDEGIAIRIRPATREKCPRCWTFTKEEGEVLCERCDAAVQKA</sequence>
<dbReference type="Pfam" id="PF00133">
    <property type="entry name" value="tRNA-synt_1"/>
    <property type="match status" value="1"/>
</dbReference>
<dbReference type="SUPFAM" id="SSF50677">
    <property type="entry name" value="ValRS/IleRS/LeuRS editing domain"/>
    <property type="match status" value="1"/>
</dbReference>
<protein>
    <recommendedName>
        <fullName evidence="2">isoleucine--tRNA ligase</fullName>
        <ecNumber evidence="2">6.1.1.5</ecNumber>
    </recommendedName>
    <alternativeName>
        <fullName evidence="9">Isoleucyl-tRNA synthetase</fullName>
    </alternativeName>
</protein>
<dbReference type="InterPro" id="IPR002301">
    <property type="entry name" value="Ile-tRNA-ligase"/>
</dbReference>
<dbReference type="GO" id="GO:0006428">
    <property type="term" value="P:isoleucyl-tRNA aminoacylation"/>
    <property type="evidence" value="ECO:0007669"/>
    <property type="project" value="InterPro"/>
</dbReference>
<dbReference type="PANTHER" id="PTHR42765:SF1">
    <property type="entry name" value="ISOLEUCINE--TRNA LIGASE, MITOCHONDRIAL"/>
    <property type="match status" value="1"/>
</dbReference>
<dbReference type="Proteomes" id="UP000807342">
    <property type="component" value="Unassembled WGS sequence"/>
</dbReference>
<dbReference type="InterPro" id="IPR033708">
    <property type="entry name" value="Anticodon_Ile_BEm"/>
</dbReference>
<keyword evidence="3" id="KW-0963">Cytoplasm</keyword>
<dbReference type="NCBIfam" id="TIGR00392">
    <property type="entry name" value="ileS"/>
    <property type="match status" value="1"/>
</dbReference>
<dbReference type="GO" id="GO:0002161">
    <property type="term" value="F:aminoacyl-tRNA deacylase activity"/>
    <property type="evidence" value="ECO:0007669"/>
    <property type="project" value="InterPro"/>
</dbReference>
<dbReference type="InterPro" id="IPR014729">
    <property type="entry name" value="Rossmann-like_a/b/a_fold"/>
</dbReference>